<sequence length="48" mass="5026">MIASVGCGDNSNPGSMTEGVELSEIEAYEKAVLEMEAEDAGSMDDVDE</sequence>
<keyword evidence="3" id="KW-1185">Reference proteome</keyword>
<evidence type="ECO:0000256" key="1">
    <source>
        <dbReference type="SAM" id="MobiDB-lite"/>
    </source>
</evidence>
<proteinExistence type="predicted"/>
<accession>A0ABX5XSR8</accession>
<name>A0ABX5XSR8_9BACT</name>
<dbReference type="Proteomes" id="UP000318081">
    <property type="component" value="Chromosome"/>
</dbReference>
<evidence type="ECO:0000313" key="3">
    <source>
        <dbReference type="Proteomes" id="UP000318081"/>
    </source>
</evidence>
<reference evidence="2 3" key="1">
    <citation type="submission" date="2019-02" db="EMBL/GenBank/DDBJ databases">
        <title>Deep-cultivation of Planctomycetes and their phenomic and genomic characterization uncovers novel biology.</title>
        <authorList>
            <person name="Wiegand S."/>
            <person name="Jogler M."/>
            <person name="Boedeker C."/>
            <person name="Pinto D."/>
            <person name="Vollmers J."/>
            <person name="Rivas-Marin E."/>
            <person name="Kohn T."/>
            <person name="Peeters S.H."/>
            <person name="Heuer A."/>
            <person name="Rast P."/>
            <person name="Oberbeckmann S."/>
            <person name="Bunk B."/>
            <person name="Jeske O."/>
            <person name="Meyerdierks A."/>
            <person name="Storesund J.E."/>
            <person name="Kallscheuer N."/>
            <person name="Luecker S."/>
            <person name="Lage O.M."/>
            <person name="Pohl T."/>
            <person name="Merkel B.J."/>
            <person name="Hornburger P."/>
            <person name="Mueller R.-W."/>
            <person name="Bruemmer F."/>
            <person name="Labrenz M."/>
            <person name="Spormann A.M."/>
            <person name="Op den Camp H."/>
            <person name="Overmann J."/>
            <person name="Amann R."/>
            <person name="Jetten M.S.M."/>
            <person name="Mascher T."/>
            <person name="Medema M.H."/>
            <person name="Devos D.P."/>
            <person name="Kaster A.-K."/>
            <person name="Ovreas L."/>
            <person name="Rohde M."/>
            <person name="Galperin M.Y."/>
            <person name="Jogler C."/>
        </authorList>
    </citation>
    <scope>NUCLEOTIDE SEQUENCE [LARGE SCALE GENOMIC DNA]</scope>
    <source>
        <strain evidence="2 3">TBK1r</strain>
    </source>
</reference>
<organism evidence="2 3">
    <name type="scientific">Stieleria magnilauensis</name>
    <dbReference type="NCBI Taxonomy" id="2527963"/>
    <lineage>
        <taxon>Bacteria</taxon>
        <taxon>Pseudomonadati</taxon>
        <taxon>Planctomycetota</taxon>
        <taxon>Planctomycetia</taxon>
        <taxon>Pirellulales</taxon>
        <taxon>Pirellulaceae</taxon>
        <taxon>Stieleria</taxon>
    </lineage>
</organism>
<evidence type="ECO:0000313" key="2">
    <source>
        <dbReference type="EMBL" id="QDV84851.1"/>
    </source>
</evidence>
<protein>
    <submittedName>
        <fullName evidence="2">Uncharacterized protein</fullName>
    </submittedName>
</protein>
<gene>
    <name evidence="2" type="ORF">TBK1r_38030</name>
</gene>
<dbReference type="EMBL" id="CP036432">
    <property type="protein sequence ID" value="QDV84851.1"/>
    <property type="molecule type" value="Genomic_DNA"/>
</dbReference>
<feature type="region of interest" description="Disordered" evidence="1">
    <location>
        <begin position="1"/>
        <end position="20"/>
    </location>
</feature>